<dbReference type="Proteomes" id="UP000008190">
    <property type="component" value="Chromosome"/>
</dbReference>
<name>H6R760_NOCCG</name>
<feature type="transmembrane region" description="Helical" evidence="2">
    <location>
        <begin position="29"/>
        <end position="50"/>
    </location>
</feature>
<keyword evidence="4" id="KW-1185">Reference proteome</keyword>
<keyword evidence="2" id="KW-1133">Transmembrane helix</keyword>
<reference evidence="3 4" key="1">
    <citation type="journal article" date="2012" name="J. Bacteriol.">
        <title>Genome sequence of the human- and animal-pathogenic strain Nocardia cyriacigeorgica GUH-2.</title>
        <authorList>
            <person name="Zoropogui A."/>
            <person name="Pujic P."/>
            <person name="Normand P."/>
            <person name="Barbe V."/>
            <person name="Beaman B."/>
            <person name="Beaman L."/>
            <person name="Boiron P."/>
            <person name="Colinon C."/>
            <person name="Deredjian A."/>
            <person name="Graindorge A."/>
            <person name="Mangenot S."/>
            <person name="Nazaret S."/>
            <person name="Neto M."/>
            <person name="Petit S."/>
            <person name="Roche D."/>
            <person name="Vallenet D."/>
            <person name="Rodriguez-Nava V."/>
            <person name="Richard Y."/>
            <person name="Cournoyer B."/>
            <person name="Blaha D."/>
        </authorList>
    </citation>
    <scope>NUCLEOTIDE SEQUENCE [LARGE SCALE GENOMIC DNA]</scope>
    <source>
        <strain evidence="3 4">GUH-2</strain>
    </source>
</reference>
<accession>H6R760</accession>
<feature type="region of interest" description="Disordered" evidence="1">
    <location>
        <begin position="1"/>
        <end position="23"/>
    </location>
</feature>
<dbReference type="AlphaFoldDB" id="H6R760"/>
<protein>
    <submittedName>
        <fullName evidence="3">Uncharacterized protein</fullName>
    </submittedName>
</protein>
<evidence type="ECO:0000313" key="4">
    <source>
        <dbReference type="Proteomes" id="UP000008190"/>
    </source>
</evidence>
<dbReference type="HOGENOM" id="CLU_2667416_0_0_11"/>
<evidence type="ECO:0000313" key="3">
    <source>
        <dbReference type="EMBL" id="CCF64779.1"/>
    </source>
</evidence>
<keyword evidence="2" id="KW-0812">Transmembrane</keyword>
<evidence type="ECO:0000256" key="1">
    <source>
        <dbReference type="SAM" id="MobiDB-lite"/>
    </source>
</evidence>
<keyword evidence="2" id="KW-0472">Membrane</keyword>
<dbReference type="EMBL" id="FO082843">
    <property type="protein sequence ID" value="CCF64779.1"/>
    <property type="molecule type" value="Genomic_DNA"/>
</dbReference>
<sequence length="75" mass="7935">MKEMTLEPKGLLMTNSSPQRAHGLRTPRWVKVTGVVVALLVALLVVGLLVSGGQHGPGRHAQLAAAPTTDELVRC</sequence>
<evidence type="ECO:0000256" key="2">
    <source>
        <dbReference type="SAM" id="Phobius"/>
    </source>
</evidence>
<dbReference type="STRING" id="1127134.NOCYR_4018"/>
<gene>
    <name evidence="3" type="ordered locus">NOCYR_4018</name>
</gene>
<organism evidence="3 4">
    <name type="scientific">Nocardia cyriacigeorgica (strain GUH-2)</name>
    <dbReference type="NCBI Taxonomy" id="1127134"/>
    <lineage>
        <taxon>Bacteria</taxon>
        <taxon>Bacillati</taxon>
        <taxon>Actinomycetota</taxon>
        <taxon>Actinomycetes</taxon>
        <taxon>Mycobacteriales</taxon>
        <taxon>Nocardiaceae</taxon>
        <taxon>Nocardia</taxon>
    </lineage>
</organism>
<proteinExistence type="predicted"/>
<dbReference type="KEGG" id="ncy:NOCYR_4018"/>